<dbReference type="InterPro" id="IPR023395">
    <property type="entry name" value="MCP_dom_sf"/>
</dbReference>
<keyword evidence="2 7" id="KW-0813">Transport</keyword>
<evidence type="ECO:0000256" key="6">
    <source>
        <dbReference type="PROSITE-ProRule" id="PRU00282"/>
    </source>
</evidence>
<evidence type="ECO:0000313" key="9">
    <source>
        <dbReference type="Proteomes" id="UP001314263"/>
    </source>
</evidence>
<dbReference type="EMBL" id="CAUYUE010000012">
    <property type="protein sequence ID" value="CAK0785533.1"/>
    <property type="molecule type" value="Genomic_DNA"/>
</dbReference>
<dbReference type="PANTHER" id="PTHR24089">
    <property type="entry name" value="SOLUTE CARRIER FAMILY 25"/>
    <property type="match status" value="1"/>
</dbReference>
<comment type="similarity">
    <text evidence="7">Belongs to the mitochondrial carrier (TC 2.A.29) family.</text>
</comment>
<proteinExistence type="inferred from homology"/>
<sequence length="372" mass="39612">MAASDEGAITFQALECRRQSGSLATASIRSSESRLSKGHNSKVMPVFELGQVLEGSSQNPRFGDLIVRRPTAAVALLPSSAVLFTAGAVAGALGKTLTAPLDRVKLLLQTRGGLQAGALKEAARGGGVVGALVAIGKEEGFMGYWKGNVPQILKVVPYSAIQLCTYEAAKRGLRDAEGHLSIPARLTAGALAGMTATLVTYPLDTLRLRLAVDPAARSISGTARALMREGSHGAFFRGLGASMIGIAPYMALELGVFDLMPRDLPPFLRGFSSAFIATSLCYPLDTVRRQIQLQSTASLGALPMAQKIMQREGIAGFYRGFLPNALKNLPNKGVRLAVFDRAKKLLIRAEEAYREETEKASSSTEDLRECCK</sequence>
<dbReference type="Pfam" id="PF00153">
    <property type="entry name" value="Mito_carr"/>
    <property type="match status" value="3"/>
</dbReference>
<feature type="repeat" description="Solcar" evidence="6">
    <location>
        <begin position="180"/>
        <end position="260"/>
    </location>
</feature>
<dbReference type="PROSITE" id="PS50920">
    <property type="entry name" value="SOLCAR"/>
    <property type="match status" value="3"/>
</dbReference>
<evidence type="ECO:0000313" key="8">
    <source>
        <dbReference type="EMBL" id="CAK0785533.1"/>
    </source>
</evidence>
<name>A0AAV1IHW8_9CHLO</name>
<dbReference type="AlphaFoldDB" id="A0AAV1IHW8"/>
<gene>
    <name evidence="8" type="ORF">CVIRNUC_008743</name>
</gene>
<keyword evidence="9" id="KW-1185">Reference proteome</keyword>
<dbReference type="Proteomes" id="UP001314263">
    <property type="component" value="Unassembled WGS sequence"/>
</dbReference>
<dbReference type="InterPro" id="IPR002067">
    <property type="entry name" value="MCP"/>
</dbReference>
<evidence type="ECO:0000256" key="3">
    <source>
        <dbReference type="ARBA" id="ARBA00022692"/>
    </source>
</evidence>
<dbReference type="PRINTS" id="PR00926">
    <property type="entry name" value="MITOCARRIER"/>
</dbReference>
<keyword evidence="4" id="KW-0677">Repeat</keyword>
<reference evidence="8 9" key="1">
    <citation type="submission" date="2023-10" db="EMBL/GenBank/DDBJ databases">
        <authorList>
            <person name="Maclean D."/>
            <person name="Macfadyen A."/>
        </authorList>
    </citation>
    <scope>NUCLEOTIDE SEQUENCE [LARGE SCALE GENOMIC DNA]</scope>
</reference>
<dbReference type="Gene3D" id="1.50.40.10">
    <property type="entry name" value="Mitochondrial carrier domain"/>
    <property type="match status" value="1"/>
</dbReference>
<organism evidence="8 9">
    <name type="scientific">Coccomyxa viridis</name>
    <dbReference type="NCBI Taxonomy" id="1274662"/>
    <lineage>
        <taxon>Eukaryota</taxon>
        <taxon>Viridiplantae</taxon>
        <taxon>Chlorophyta</taxon>
        <taxon>core chlorophytes</taxon>
        <taxon>Trebouxiophyceae</taxon>
        <taxon>Trebouxiophyceae incertae sedis</taxon>
        <taxon>Coccomyxaceae</taxon>
        <taxon>Coccomyxa</taxon>
    </lineage>
</organism>
<feature type="repeat" description="Solcar" evidence="6">
    <location>
        <begin position="78"/>
        <end position="172"/>
    </location>
</feature>
<evidence type="ECO:0000256" key="1">
    <source>
        <dbReference type="ARBA" id="ARBA00004141"/>
    </source>
</evidence>
<dbReference type="GO" id="GO:0016020">
    <property type="term" value="C:membrane"/>
    <property type="evidence" value="ECO:0007669"/>
    <property type="project" value="UniProtKB-SubCell"/>
</dbReference>
<comment type="subcellular location">
    <subcellularLocation>
        <location evidence="1">Membrane</location>
        <topology evidence="1">Multi-pass membrane protein</topology>
    </subcellularLocation>
</comment>
<dbReference type="InterPro" id="IPR018108">
    <property type="entry name" value="MCP_transmembrane"/>
</dbReference>
<evidence type="ECO:0000256" key="7">
    <source>
        <dbReference type="RuleBase" id="RU000488"/>
    </source>
</evidence>
<evidence type="ECO:0000256" key="4">
    <source>
        <dbReference type="ARBA" id="ARBA00022737"/>
    </source>
</evidence>
<evidence type="ECO:0000256" key="2">
    <source>
        <dbReference type="ARBA" id="ARBA00022448"/>
    </source>
</evidence>
<accession>A0AAV1IHW8</accession>
<keyword evidence="5 6" id="KW-0472">Membrane</keyword>
<evidence type="ECO:0000256" key="5">
    <source>
        <dbReference type="ARBA" id="ARBA00023136"/>
    </source>
</evidence>
<comment type="caution">
    <text evidence="8">The sequence shown here is derived from an EMBL/GenBank/DDBJ whole genome shotgun (WGS) entry which is preliminary data.</text>
</comment>
<feature type="repeat" description="Solcar" evidence="6">
    <location>
        <begin position="261"/>
        <end position="345"/>
    </location>
</feature>
<keyword evidence="3 6" id="KW-0812">Transmembrane</keyword>
<dbReference type="SUPFAM" id="SSF103506">
    <property type="entry name" value="Mitochondrial carrier"/>
    <property type="match status" value="1"/>
</dbReference>
<dbReference type="GO" id="GO:0055085">
    <property type="term" value="P:transmembrane transport"/>
    <property type="evidence" value="ECO:0007669"/>
    <property type="project" value="InterPro"/>
</dbReference>
<protein>
    <submittedName>
        <fullName evidence="8">Uncharacterized protein</fullName>
    </submittedName>
</protein>